<sequence>MKRSFDSDPLTLAMAPPPDETQEERAAREEKEEHAREVSKRIDAEIKVAKAAMKKRQRAVKVLVLGQSMSDFQMTYAQRAWAEERDSWKAVILLNLVQSINIVVGVLLEELDIARSISSDPADRIISEARSSLSETQASLTLRLAPLRQIERDLKSLLGSGATENDVVPNSSPHDEGRNILHEFALRSSSGWRTVLDHVRNPTEGKAQQLQRVACDVICGLKDDILQLWKDDIVHTILRTRQIQLEDRPGFFLHDVERIASTSYVPTDEDVVRARLRTTGVQEYEFTLDKGAVTSLGWLWF</sequence>
<dbReference type="Pfam" id="PF00503">
    <property type="entry name" value="G-alpha"/>
    <property type="match status" value="1"/>
</dbReference>
<dbReference type="PANTHER" id="PTHR10218:SF360">
    <property type="entry name" value="GUANINE NUCLEOTIDE-BINDING PROTEIN SUBUNIT ALPHA HOMOLOG"/>
    <property type="match status" value="1"/>
</dbReference>
<dbReference type="PANTHER" id="PTHR10218">
    <property type="entry name" value="GTP-BINDING PROTEIN ALPHA SUBUNIT"/>
    <property type="match status" value="1"/>
</dbReference>
<dbReference type="AlphaFoldDB" id="A0A9P7GC34"/>
<dbReference type="Gene3D" id="1.10.400.10">
    <property type="entry name" value="GI Alpha 1, domain 2-like"/>
    <property type="match status" value="1"/>
</dbReference>
<gene>
    <name evidence="5" type="ORF">DXG03_002211</name>
</gene>
<dbReference type="GO" id="GO:0003924">
    <property type="term" value="F:GTPase activity"/>
    <property type="evidence" value="ECO:0007669"/>
    <property type="project" value="InterPro"/>
</dbReference>
<proteinExistence type="predicted"/>
<evidence type="ECO:0000313" key="6">
    <source>
        <dbReference type="Proteomes" id="UP000775547"/>
    </source>
</evidence>
<dbReference type="GO" id="GO:0001664">
    <property type="term" value="F:G protein-coupled receptor binding"/>
    <property type="evidence" value="ECO:0007669"/>
    <property type="project" value="TreeGrafter"/>
</dbReference>
<evidence type="ECO:0000256" key="4">
    <source>
        <dbReference type="SAM" id="MobiDB-lite"/>
    </source>
</evidence>
<dbReference type="GO" id="GO:0005834">
    <property type="term" value="C:heterotrimeric G-protein complex"/>
    <property type="evidence" value="ECO:0007669"/>
    <property type="project" value="TreeGrafter"/>
</dbReference>
<dbReference type="InterPro" id="IPR001019">
    <property type="entry name" value="Gprotein_alpha_su"/>
</dbReference>
<evidence type="ECO:0000256" key="3">
    <source>
        <dbReference type="PIRSR" id="PIRSR601019-2"/>
    </source>
</evidence>
<feature type="compositionally biased region" description="Basic and acidic residues" evidence="4">
    <location>
        <begin position="23"/>
        <end position="39"/>
    </location>
</feature>
<accession>A0A9P7GC34</accession>
<evidence type="ECO:0000313" key="5">
    <source>
        <dbReference type="EMBL" id="KAG5646834.1"/>
    </source>
</evidence>
<dbReference type="GO" id="GO:0005525">
    <property type="term" value="F:GTP binding"/>
    <property type="evidence" value="ECO:0007669"/>
    <property type="project" value="UniProtKB-KW"/>
</dbReference>
<dbReference type="OrthoDB" id="5817230at2759"/>
<evidence type="ECO:0000256" key="2">
    <source>
        <dbReference type="ARBA" id="ARBA00023134"/>
    </source>
</evidence>
<reference evidence="5" key="2">
    <citation type="submission" date="2021-10" db="EMBL/GenBank/DDBJ databases">
        <title>Phylogenomics reveals ancestral predisposition of the termite-cultivated fungus Termitomyces towards a domesticated lifestyle.</title>
        <authorList>
            <person name="Auxier B."/>
            <person name="Grum-Grzhimaylo A."/>
            <person name="Cardenas M.E."/>
            <person name="Lodge J.D."/>
            <person name="Laessoe T."/>
            <person name="Pedersen O."/>
            <person name="Smith M.E."/>
            <person name="Kuyper T.W."/>
            <person name="Franco-Molano E.A."/>
            <person name="Baroni T.J."/>
            <person name="Aanen D.K."/>
        </authorList>
    </citation>
    <scope>NUCLEOTIDE SEQUENCE</scope>
    <source>
        <strain evidence="5">AP01</strain>
        <tissue evidence="5">Mycelium</tissue>
    </source>
</reference>
<dbReference type="GO" id="GO:0046872">
    <property type="term" value="F:metal ion binding"/>
    <property type="evidence" value="ECO:0007669"/>
    <property type="project" value="UniProtKB-KW"/>
</dbReference>
<keyword evidence="6" id="KW-1185">Reference proteome</keyword>
<organism evidence="5 6">
    <name type="scientific">Asterophora parasitica</name>
    <dbReference type="NCBI Taxonomy" id="117018"/>
    <lineage>
        <taxon>Eukaryota</taxon>
        <taxon>Fungi</taxon>
        <taxon>Dikarya</taxon>
        <taxon>Basidiomycota</taxon>
        <taxon>Agaricomycotina</taxon>
        <taxon>Agaricomycetes</taxon>
        <taxon>Agaricomycetidae</taxon>
        <taxon>Agaricales</taxon>
        <taxon>Tricholomatineae</taxon>
        <taxon>Lyophyllaceae</taxon>
        <taxon>Asterophora</taxon>
    </lineage>
</organism>
<dbReference type="EMBL" id="JABCKV010000016">
    <property type="protein sequence ID" value="KAG5646834.1"/>
    <property type="molecule type" value="Genomic_DNA"/>
</dbReference>
<protein>
    <submittedName>
        <fullName evidence="5">Uncharacterized protein</fullName>
    </submittedName>
</protein>
<dbReference type="SUPFAM" id="SSF47895">
    <property type="entry name" value="Transducin (alpha subunit), insertion domain"/>
    <property type="match status" value="1"/>
</dbReference>
<evidence type="ECO:0000256" key="1">
    <source>
        <dbReference type="ARBA" id="ARBA00022741"/>
    </source>
</evidence>
<dbReference type="GO" id="GO:0005737">
    <property type="term" value="C:cytoplasm"/>
    <property type="evidence" value="ECO:0007669"/>
    <property type="project" value="TreeGrafter"/>
</dbReference>
<dbReference type="GO" id="GO:0007188">
    <property type="term" value="P:adenylate cyclase-modulating G protein-coupled receptor signaling pathway"/>
    <property type="evidence" value="ECO:0007669"/>
    <property type="project" value="TreeGrafter"/>
</dbReference>
<dbReference type="PROSITE" id="PS51882">
    <property type="entry name" value="G_ALPHA"/>
    <property type="match status" value="1"/>
</dbReference>
<dbReference type="PRINTS" id="PR00318">
    <property type="entry name" value="GPROTEINA"/>
</dbReference>
<keyword evidence="2" id="KW-0342">GTP-binding</keyword>
<dbReference type="InterPro" id="IPR011025">
    <property type="entry name" value="GproteinA_insert"/>
</dbReference>
<keyword evidence="1" id="KW-0547">Nucleotide-binding</keyword>
<feature type="region of interest" description="Disordered" evidence="4">
    <location>
        <begin position="1"/>
        <end position="39"/>
    </location>
</feature>
<dbReference type="Proteomes" id="UP000775547">
    <property type="component" value="Unassembled WGS sequence"/>
</dbReference>
<keyword evidence="3" id="KW-0479">Metal-binding</keyword>
<feature type="binding site" evidence="3">
    <location>
        <position position="278"/>
    </location>
    <ligand>
        <name>Mg(2+)</name>
        <dbReference type="ChEBI" id="CHEBI:18420"/>
    </ligand>
</feature>
<dbReference type="GO" id="GO:0031683">
    <property type="term" value="F:G-protein beta/gamma-subunit complex binding"/>
    <property type="evidence" value="ECO:0007669"/>
    <property type="project" value="InterPro"/>
</dbReference>
<name>A0A9P7GC34_9AGAR</name>
<keyword evidence="3" id="KW-0460">Magnesium</keyword>
<reference evidence="5" key="1">
    <citation type="submission" date="2020-07" db="EMBL/GenBank/DDBJ databases">
        <authorList>
            <person name="Nieuwenhuis M."/>
            <person name="Van De Peppel L.J.J."/>
        </authorList>
    </citation>
    <scope>NUCLEOTIDE SEQUENCE</scope>
    <source>
        <strain evidence="5">AP01</strain>
        <tissue evidence="5">Mycelium</tissue>
    </source>
</reference>
<comment type="caution">
    <text evidence="5">The sequence shown here is derived from an EMBL/GenBank/DDBJ whole genome shotgun (WGS) entry which is preliminary data.</text>
</comment>